<dbReference type="InterPro" id="IPR038109">
    <property type="entry name" value="DNA_bind_recomb_sf"/>
</dbReference>
<dbReference type="Pfam" id="PF13408">
    <property type="entry name" value="Zn_ribbon_recom"/>
    <property type="match status" value="1"/>
</dbReference>
<organism evidence="5 6">
    <name type="scientific">Blautia luti DSM 14534 = JCM 17040</name>
    <dbReference type="NCBI Taxonomy" id="649762"/>
    <lineage>
        <taxon>Bacteria</taxon>
        <taxon>Bacillati</taxon>
        <taxon>Bacillota</taxon>
        <taxon>Clostridia</taxon>
        <taxon>Lachnospirales</taxon>
        <taxon>Lachnospiraceae</taxon>
        <taxon>Blautia</taxon>
    </lineage>
</organism>
<dbReference type="Proteomes" id="UP000437824">
    <property type="component" value="Unassembled WGS sequence"/>
</dbReference>
<dbReference type="SUPFAM" id="SSF53041">
    <property type="entry name" value="Resolvase-like"/>
    <property type="match status" value="1"/>
</dbReference>
<comment type="caution">
    <text evidence="5">The sequence shown here is derived from an EMBL/GenBank/DDBJ whole genome shotgun (WGS) entry which is preliminary data.</text>
</comment>
<dbReference type="GO" id="GO:0000150">
    <property type="term" value="F:DNA strand exchange activity"/>
    <property type="evidence" value="ECO:0007669"/>
    <property type="project" value="InterPro"/>
</dbReference>
<dbReference type="PANTHER" id="PTHR30461">
    <property type="entry name" value="DNA-INVERTASE FROM LAMBDOID PROPHAGE"/>
    <property type="match status" value="1"/>
</dbReference>
<dbReference type="CDD" id="cd00338">
    <property type="entry name" value="Ser_Recombinase"/>
    <property type="match status" value="1"/>
</dbReference>
<feature type="region of interest" description="Disordered" evidence="2">
    <location>
        <begin position="43"/>
        <end position="117"/>
    </location>
</feature>
<evidence type="ECO:0000313" key="6">
    <source>
        <dbReference type="Proteomes" id="UP000437824"/>
    </source>
</evidence>
<dbReference type="PROSITE" id="PS51737">
    <property type="entry name" value="RECOMBINASE_DNA_BIND"/>
    <property type="match status" value="1"/>
</dbReference>
<gene>
    <name evidence="5" type="ORF">GKZ57_04985</name>
</gene>
<dbReference type="InterPro" id="IPR006119">
    <property type="entry name" value="Resolv_N"/>
</dbReference>
<accession>A0A844GIV9</accession>
<name>A0A844GIV9_9FIRM</name>
<dbReference type="InterPro" id="IPR011109">
    <property type="entry name" value="DNA_bind_recombinase_dom"/>
</dbReference>
<evidence type="ECO:0000259" key="4">
    <source>
        <dbReference type="PROSITE" id="PS51737"/>
    </source>
</evidence>
<dbReference type="InterPro" id="IPR036162">
    <property type="entry name" value="Resolvase-like_N_sf"/>
</dbReference>
<evidence type="ECO:0008006" key="7">
    <source>
        <dbReference type="Google" id="ProtNLM"/>
    </source>
</evidence>
<dbReference type="RefSeq" id="WP_154779888.1">
    <property type="nucleotide sequence ID" value="NZ_WMBC01000003.1"/>
</dbReference>
<dbReference type="Gene3D" id="3.90.1750.20">
    <property type="entry name" value="Putative Large Serine Recombinase, Chain B, Domain 2"/>
    <property type="match status" value="1"/>
</dbReference>
<protein>
    <recommendedName>
        <fullName evidence="7">Resolvase, N-terminal domain protein</fullName>
    </recommendedName>
</protein>
<proteinExistence type="predicted"/>
<feature type="compositionally biased region" description="Polar residues" evidence="2">
    <location>
        <begin position="51"/>
        <end position="60"/>
    </location>
</feature>
<dbReference type="AlphaFoldDB" id="A0A844GIV9"/>
<dbReference type="EMBL" id="WMBC01000003">
    <property type="protein sequence ID" value="MTD60631.1"/>
    <property type="molecule type" value="Genomic_DNA"/>
</dbReference>
<dbReference type="SMART" id="SM00857">
    <property type="entry name" value="Resolvase"/>
    <property type="match status" value="1"/>
</dbReference>
<sequence>MSTANDFLQKLQSATVKSTVQQKQKSRPNASAAELSKMLMAATGQGESVLPETTSVTQMPVQEKKSHEAVKEKSGAADLSDKKAAASSFLQESVVRQEMSTQQKEKKTKLPLSKSKENGDAGIASLIQKALAAKEKMQQAVPVMERVGGLRSEFEAGFQPQAEAMKEENGFISTASFRRTKEKEGHLNVAAYIRVSTDSSDQENSYETQERYFHQLIENNPDWNPIGVYSDYGISGTVKDKRVGFKRLLRHCREGKIDRIVCKSISRFSRNTADFMTALNTLHDNNVTILFEKENLDTADPTSDFILTTLAAIAQEESRSISRNINLGNKMRYPRGEVKNMVIYGYRYNGKMVTTESGYQYRDIEIVEEEAKIVRRIFQEVAEGTAYTDVARGLNYDRIPAPETVAVKARKKNSKKGQLNSDLEEGWTGRIISQMIQRERYTGAVLIQKKYTVDFLNHNIQRNNGELPQYLVKNHHPAIIDEELFETVQEIRRANAAKKEKGVKKGSKPFSGRILCGECGRFFRVRNSKNYPIWYCPTAEIDNGKRICHCEKIYEEQIVRAFRKAIIERFRLSTQPIHDNVGVADIMSGRYGEQFEGFTKEADDFVPQMIKRLENIQHTDFMERDRAFYKRQIATLQIGMENSGKKLRLLESQNDVMQTRRELLGDESIDEAVIQSNAEKIRRLKEKLDRDMDEKKHLEERLEYLEGYWEDLENDHERRERAIEWMKELPKGRDGVVQFLNGVTSDYCKAFVLSITVHSPLNYTVHWYDDTRTEVVMYSNIEDYRYTASYFDGQAMRDNCYRKKYVKKG</sequence>
<dbReference type="Pfam" id="PF00239">
    <property type="entry name" value="Resolvase"/>
    <property type="match status" value="1"/>
</dbReference>
<reference evidence="5 6" key="1">
    <citation type="submission" date="2019-11" db="EMBL/GenBank/DDBJ databases">
        <title>Draft genome sequence of Blautia luti DSM 14534T, isolated from human stool.</title>
        <authorList>
            <person name="Ortiz R."/>
            <person name="Melis-Arcos F."/>
            <person name="Covarrubias P."/>
            <person name="Cardenas J.P."/>
            <person name="Perez-Donoso J."/>
            <person name="Almonacid D."/>
        </authorList>
    </citation>
    <scope>NUCLEOTIDE SEQUENCE [LARGE SCALE GENOMIC DNA]</scope>
    <source>
        <strain evidence="5 6">DSM 14534</strain>
    </source>
</reference>
<keyword evidence="1" id="KW-0175">Coiled coil</keyword>
<feature type="domain" description="Recombinase" evidence="4">
    <location>
        <begin position="356"/>
        <end position="498"/>
    </location>
</feature>
<dbReference type="PROSITE" id="PS51736">
    <property type="entry name" value="RECOMBINASES_3"/>
    <property type="match status" value="1"/>
</dbReference>
<evidence type="ECO:0000313" key="5">
    <source>
        <dbReference type="EMBL" id="MTD60631.1"/>
    </source>
</evidence>
<evidence type="ECO:0000256" key="2">
    <source>
        <dbReference type="SAM" id="MobiDB-lite"/>
    </source>
</evidence>
<dbReference type="GO" id="GO:0003677">
    <property type="term" value="F:DNA binding"/>
    <property type="evidence" value="ECO:0007669"/>
    <property type="project" value="InterPro"/>
</dbReference>
<dbReference type="Pfam" id="PF07508">
    <property type="entry name" value="Recombinase"/>
    <property type="match status" value="1"/>
</dbReference>
<feature type="coiled-coil region" evidence="1">
    <location>
        <begin position="674"/>
        <end position="701"/>
    </location>
</feature>
<feature type="domain" description="Resolvase/invertase-type recombinase catalytic" evidence="3">
    <location>
        <begin position="188"/>
        <end position="336"/>
    </location>
</feature>
<dbReference type="PANTHER" id="PTHR30461:SF23">
    <property type="entry name" value="DNA RECOMBINASE-RELATED"/>
    <property type="match status" value="1"/>
</dbReference>
<evidence type="ECO:0000259" key="3">
    <source>
        <dbReference type="PROSITE" id="PS51736"/>
    </source>
</evidence>
<dbReference type="InterPro" id="IPR050639">
    <property type="entry name" value="SSR_resolvase"/>
</dbReference>
<feature type="compositionally biased region" description="Basic and acidic residues" evidence="2">
    <location>
        <begin position="62"/>
        <end position="84"/>
    </location>
</feature>
<dbReference type="Gene3D" id="3.40.50.1390">
    <property type="entry name" value="Resolvase, N-terminal catalytic domain"/>
    <property type="match status" value="1"/>
</dbReference>
<dbReference type="InterPro" id="IPR025827">
    <property type="entry name" value="Zn_ribbon_recom_dom"/>
</dbReference>
<evidence type="ECO:0000256" key="1">
    <source>
        <dbReference type="SAM" id="Coils"/>
    </source>
</evidence>